<feature type="transmembrane region" description="Helical" evidence="1">
    <location>
        <begin position="37"/>
        <end position="55"/>
    </location>
</feature>
<accession>A0ABN1L6H5</accession>
<sequence>MNIKAYIDYFNEIKSLPRDQQFSLLSQARNDVIDNRVINPFTLITFAFPIFFIALLNTATYLLWGYSIVLMVIAVFIALLISRVVTNEVLDTLLLKSLKQVLAKNS</sequence>
<proteinExistence type="predicted"/>
<evidence type="ECO:0000256" key="1">
    <source>
        <dbReference type="SAM" id="Phobius"/>
    </source>
</evidence>
<dbReference type="RefSeq" id="WP_343816913.1">
    <property type="nucleotide sequence ID" value="NZ_BAAAFA010000005.1"/>
</dbReference>
<keyword evidence="1" id="KW-1133">Transmembrane helix</keyword>
<dbReference type="Proteomes" id="UP001500021">
    <property type="component" value="Unassembled WGS sequence"/>
</dbReference>
<keyword evidence="1" id="KW-0812">Transmembrane</keyword>
<reference evidence="2 3" key="1">
    <citation type="journal article" date="2019" name="Int. J. Syst. Evol. Microbiol.">
        <title>The Global Catalogue of Microorganisms (GCM) 10K type strain sequencing project: providing services to taxonomists for standard genome sequencing and annotation.</title>
        <authorList>
            <consortium name="The Broad Institute Genomics Platform"/>
            <consortium name="The Broad Institute Genome Sequencing Center for Infectious Disease"/>
            <person name="Wu L."/>
            <person name="Ma J."/>
        </authorList>
    </citation>
    <scope>NUCLEOTIDE SEQUENCE [LARGE SCALE GENOMIC DNA]</scope>
    <source>
        <strain evidence="2 3">JCM 15608</strain>
    </source>
</reference>
<protein>
    <submittedName>
        <fullName evidence="2">Uncharacterized protein</fullName>
    </submittedName>
</protein>
<evidence type="ECO:0000313" key="3">
    <source>
        <dbReference type="Proteomes" id="UP001500021"/>
    </source>
</evidence>
<evidence type="ECO:0000313" key="2">
    <source>
        <dbReference type="EMBL" id="GAA0816545.1"/>
    </source>
</evidence>
<keyword evidence="1" id="KW-0472">Membrane</keyword>
<gene>
    <name evidence="2" type="ORF">GCM10009111_16460</name>
</gene>
<dbReference type="EMBL" id="BAAAFA010000005">
    <property type="protein sequence ID" value="GAA0816545.1"/>
    <property type="molecule type" value="Genomic_DNA"/>
</dbReference>
<feature type="transmembrane region" description="Helical" evidence="1">
    <location>
        <begin position="61"/>
        <end position="81"/>
    </location>
</feature>
<keyword evidence="3" id="KW-1185">Reference proteome</keyword>
<organism evidence="2 3">
    <name type="scientific">Colwellia asteriadis</name>
    <dbReference type="NCBI Taxonomy" id="517723"/>
    <lineage>
        <taxon>Bacteria</taxon>
        <taxon>Pseudomonadati</taxon>
        <taxon>Pseudomonadota</taxon>
        <taxon>Gammaproteobacteria</taxon>
        <taxon>Alteromonadales</taxon>
        <taxon>Colwelliaceae</taxon>
        <taxon>Colwellia</taxon>
    </lineage>
</organism>
<comment type="caution">
    <text evidence="2">The sequence shown here is derived from an EMBL/GenBank/DDBJ whole genome shotgun (WGS) entry which is preliminary data.</text>
</comment>
<name>A0ABN1L6H5_9GAMM</name>